<evidence type="ECO:0000256" key="2">
    <source>
        <dbReference type="SAM" id="SignalP"/>
    </source>
</evidence>
<proteinExistence type="predicted"/>
<feature type="signal peptide" evidence="2">
    <location>
        <begin position="1"/>
        <end position="21"/>
    </location>
</feature>
<evidence type="ECO:0000313" key="4">
    <source>
        <dbReference type="Proteomes" id="UP000823865"/>
    </source>
</evidence>
<dbReference type="AlphaFoldDB" id="A0A9E2P2V9"/>
<feature type="coiled-coil region" evidence="1">
    <location>
        <begin position="44"/>
        <end position="78"/>
    </location>
</feature>
<dbReference type="EMBL" id="JAHLFU010000150">
    <property type="protein sequence ID" value="MBU3853580.1"/>
    <property type="molecule type" value="Genomic_DNA"/>
</dbReference>
<reference evidence="3" key="1">
    <citation type="journal article" date="2021" name="PeerJ">
        <title>Extensive microbial diversity within the chicken gut microbiome revealed by metagenomics and culture.</title>
        <authorList>
            <person name="Gilroy R."/>
            <person name="Ravi A."/>
            <person name="Getino M."/>
            <person name="Pursley I."/>
            <person name="Horton D.L."/>
            <person name="Alikhan N.F."/>
            <person name="Baker D."/>
            <person name="Gharbi K."/>
            <person name="Hall N."/>
            <person name="Watson M."/>
            <person name="Adriaenssens E.M."/>
            <person name="Foster-Nyarko E."/>
            <person name="Jarju S."/>
            <person name="Secka A."/>
            <person name="Antonio M."/>
            <person name="Oren A."/>
            <person name="Chaudhuri R.R."/>
            <person name="La Ragione R."/>
            <person name="Hildebrand F."/>
            <person name="Pallen M.J."/>
        </authorList>
    </citation>
    <scope>NUCLEOTIDE SEQUENCE</scope>
    <source>
        <strain evidence="3">G3-2149</strain>
    </source>
</reference>
<sequence>MMKLKIISLAACMAFCMDGMAQKSKSNPAVSSSSVDFYMEQYDFDNAEEQLERNIKMLKRKKQSTEEAEKQLEKIDMARAMLHATERVVFIDSIVTDKAAFLEALKISPESGSLTSYAKFFGTNDSLGCVYLSELGNKIYYSAPTQAGGGQSGRKSRIFTSDLLGGKWSKAVQIKGLNEDEDQDYPFMLSDGVTLYYGARGSESLGGYDIFVTRYDADSKSFLKPENIGMPFNSPANDYLYAIDEVNNLGWFVTDRSQPEGKVCIYIFVPNALRNTYETEAYSEEELKGLARISSIAATWGDAALMADARERLEQVMNEKQEVVKPKDFDFVINDDLTYTLIAEFRSPEAQKMAAWWKEGQEQLAKNKETLQQLRDAFAQGNESRKQQLRQQILTMEQAYEKLYYGLEEQEVKIRNTEINYLKNSK</sequence>
<protein>
    <submittedName>
        <fullName evidence="3">Uncharacterized protein</fullName>
    </submittedName>
</protein>
<gene>
    <name evidence="3" type="ORF">H9789_07170</name>
</gene>
<evidence type="ECO:0000313" key="3">
    <source>
        <dbReference type="EMBL" id="MBU3853580.1"/>
    </source>
</evidence>
<dbReference type="Proteomes" id="UP000823865">
    <property type="component" value="Unassembled WGS sequence"/>
</dbReference>
<reference evidence="3" key="2">
    <citation type="submission" date="2021-04" db="EMBL/GenBank/DDBJ databases">
        <authorList>
            <person name="Gilroy R."/>
        </authorList>
    </citation>
    <scope>NUCLEOTIDE SEQUENCE</scope>
    <source>
        <strain evidence="3">G3-2149</strain>
    </source>
</reference>
<accession>A0A9E2P2V9</accession>
<organism evidence="3 4">
    <name type="scientific">Candidatus Paraprevotella stercoravium</name>
    <dbReference type="NCBI Taxonomy" id="2838725"/>
    <lineage>
        <taxon>Bacteria</taxon>
        <taxon>Pseudomonadati</taxon>
        <taxon>Bacteroidota</taxon>
        <taxon>Bacteroidia</taxon>
        <taxon>Bacteroidales</taxon>
        <taxon>Prevotellaceae</taxon>
        <taxon>Paraprevotella</taxon>
    </lineage>
</organism>
<feature type="chain" id="PRO_5039042643" evidence="2">
    <location>
        <begin position="22"/>
        <end position="426"/>
    </location>
</feature>
<comment type="caution">
    <text evidence="3">The sequence shown here is derived from an EMBL/GenBank/DDBJ whole genome shotgun (WGS) entry which is preliminary data.</text>
</comment>
<name>A0A9E2P2V9_9BACT</name>
<keyword evidence="1" id="KW-0175">Coiled coil</keyword>
<evidence type="ECO:0000256" key="1">
    <source>
        <dbReference type="SAM" id="Coils"/>
    </source>
</evidence>
<keyword evidence="2" id="KW-0732">Signal</keyword>